<organism evidence="2 3">
    <name type="scientific">Alteracholeplasma palmae (strain ATCC 49389 / J233)</name>
    <name type="common">Acholeplasma palmae</name>
    <dbReference type="NCBI Taxonomy" id="1318466"/>
    <lineage>
        <taxon>Bacteria</taxon>
        <taxon>Bacillati</taxon>
        <taxon>Mycoplasmatota</taxon>
        <taxon>Mollicutes</taxon>
        <taxon>Acholeplasmatales</taxon>
        <taxon>Acholeplasmataceae</taxon>
        <taxon>Acholeplasma</taxon>
    </lineage>
</organism>
<dbReference type="EMBL" id="FO681347">
    <property type="protein sequence ID" value="CCV63740.1"/>
    <property type="molecule type" value="Genomic_DNA"/>
</dbReference>
<dbReference type="RefSeq" id="WP_026654817.1">
    <property type="nucleotide sequence ID" value="NC_022538.1"/>
</dbReference>
<dbReference type="STRING" id="1318466.BN85401630"/>
<dbReference type="InterPro" id="IPR005149">
    <property type="entry name" value="Tscrpt_reg_PadR_N"/>
</dbReference>
<dbReference type="InterPro" id="IPR036390">
    <property type="entry name" value="WH_DNA-bd_sf"/>
</dbReference>
<name>U4KNH8_ALTPJ</name>
<feature type="domain" description="Transcription regulator PadR N-terminal" evidence="1">
    <location>
        <begin position="15"/>
        <end position="90"/>
    </location>
</feature>
<dbReference type="AlphaFoldDB" id="U4KNH8"/>
<proteinExistence type="predicted"/>
<evidence type="ECO:0000259" key="1">
    <source>
        <dbReference type="Pfam" id="PF03551"/>
    </source>
</evidence>
<dbReference type="InterPro" id="IPR036388">
    <property type="entry name" value="WH-like_DNA-bd_sf"/>
</dbReference>
<dbReference type="Proteomes" id="UP000032740">
    <property type="component" value="Chromosome"/>
</dbReference>
<dbReference type="InterPro" id="IPR052509">
    <property type="entry name" value="Metal_resp_DNA-bind_regulator"/>
</dbReference>
<sequence length="110" mass="13038">MISSDNIRGYNDLMILSLLEKEDSYAYLLSKKIKEITNEKYIIKETTLYSAMTRLEKNEFISSYYLDVQTGGSKRSYYKITAAGKEYLKEKKEEWKLVKYVVDKFTLEEE</sequence>
<accession>U4KNH8</accession>
<dbReference type="HOGENOM" id="CLU_063440_3_3_14"/>
<dbReference type="KEGG" id="apal:BN85401630"/>
<keyword evidence="3" id="KW-1185">Reference proteome</keyword>
<dbReference type="SUPFAM" id="SSF46785">
    <property type="entry name" value="Winged helix' DNA-binding domain"/>
    <property type="match status" value="1"/>
</dbReference>
<gene>
    <name evidence="2" type="ORF">BN85401630</name>
</gene>
<dbReference type="OrthoDB" id="9791785at2"/>
<dbReference type="Gene3D" id="1.10.10.10">
    <property type="entry name" value="Winged helix-like DNA-binding domain superfamily/Winged helix DNA-binding domain"/>
    <property type="match status" value="1"/>
</dbReference>
<reference evidence="2 3" key="1">
    <citation type="journal article" date="2013" name="J. Mol. Microbiol. Biotechnol.">
        <title>Analysis of the Complete Genomes of Acholeplasma brassicae , A. palmae and A. laidlawii and Their Comparison to the Obligate Parasites from ' Candidatus Phytoplasma'.</title>
        <authorList>
            <person name="Kube M."/>
            <person name="Siewert C."/>
            <person name="Migdoll A.M."/>
            <person name="Duduk B."/>
            <person name="Holz S."/>
            <person name="Rabus R."/>
            <person name="Seemuller E."/>
            <person name="Mitrovic J."/>
            <person name="Muller I."/>
            <person name="Buttner C."/>
            <person name="Reinhardt R."/>
        </authorList>
    </citation>
    <scope>NUCLEOTIDE SEQUENCE [LARGE SCALE GENOMIC DNA]</scope>
    <source>
        <strain evidence="2 3">J233</strain>
    </source>
</reference>
<dbReference type="PANTHER" id="PTHR33169">
    <property type="entry name" value="PADR-FAMILY TRANSCRIPTIONAL REGULATOR"/>
    <property type="match status" value="1"/>
</dbReference>
<dbReference type="Pfam" id="PF03551">
    <property type="entry name" value="PadR"/>
    <property type="match status" value="1"/>
</dbReference>
<evidence type="ECO:0000313" key="3">
    <source>
        <dbReference type="Proteomes" id="UP000032740"/>
    </source>
</evidence>
<protein>
    <submittedName>
        <fullName evidence="2">Transcriptional regulator</fullName>
    </submittedName>
</protein>
<dbReference type="PANTHER" id="PTHR33169:SF14">
    <property type="entry name" value="TRANSCRIPTIONAL REGULATOR RV3488"/>
    <property type="match status" value="1"/>
</dbReference>
<evidence type="ECO:0000313" key="2">
    <source>
        <dbReference type="EMBL" id="CCV63740.1"/>
    </source>
</evidence>